<dbReference type="InterPro" id="IPR055767">
    <property type="entry name" value="DUF7343"/>
</dbReference>
<dbReference type="SUPFAM" id="SSF103647">
    <property type="entry name" value="TSP type-3 repeat"/>
    <property type="match status" value="2"/>
</dbReference>
<sequence length="339" mass="36214">MTDETTLPVHVLNRTDDLDSDGLTNEEEVEAGTDIHSADTDKDGVEDGPEVNTYGTNPTDPDTDSDGLRDNTEINGGTNVTVPDSDGDSLLDGEEVNQHDTDPLNPDTDGDGLNDGEEVNQHDTDPNNPDSDGDGLNDGEEINEHDTDPLEPDTDGDGLNDGEEVNRYGTDPDSADTDGDGLGDGTERRIGTSPTSSADVLVLGFVVLLALVGAGYALTRIDREEALDRLPFSLGSGGADRRNRANGSAGRAPTNPGNDGYSDTEVLTDEDRVMKLLREYGGPMPQKELSDETGWSASKVSRLLSSMEEDDKITKITIGRENVIKLGGEHQNSPFDQER</sequence>
<evidence type="ECO:0000256" key="6">
    <source>
        <dbReference type="SAM" id="Phobius"/>
    </source>
</evidence>
<dbReference type="Gene3D" id="1.10.10.10">
    <property type="entry name" value="Winged helix-like DNA-binding domain superfamily/Winged helix DNA-binding domain"/>
    <property type="match status" value="1"/>
</dbReference>
<dbReference type="PANTHER" id="PTHR37467:SF1">
    <property type="entry name" value="EXPORTED CALCIUM-BINDING GLYCOPROTEIN"/>
    <property type="match status" value="1"/>
</dbReference>
<proteinExistence type="predicted"/>
<evidence type="ECO:0000256" key="3">
    <source>
        <dbReference type="ARBA" id="ARBA00022729"/>
    </source>
</evidence>
<keyword evidence="8" id="KW-0614">Plasmid</keyword>
<dbReference type="InterPro" id="IPR053180">
    <property type="entry name" value="Ca-binding_acidic-repeat"/>
</dbReference>
<keyword evidence="2" id="KW-0964">Secreted</keyword>
<feature type="transmembrane region" description="Helical" evidence="6">
    <location>
        <begin position="200"/>
        <end position="219"/>
    </location>
</feature>
<evidence type="ECO:0000256" key="4">
    <source>
        <dbReference type="ARBA" id="ARBA00022837"/>
    </source>
</evidence>
<keyword evidence="6" id="KW-1133">Transmembrane helix</keyword>
<dbReference type="Gene3D" id="4.10.1080.10">
    <property type="entry name" value="TSP type-3 repeat"/>
    <property type="match status" value="1"/>
</dbReference>
<feature type="domain" description="DUF7343" evidence="7">
    <location>
        <begin position="266"/>
        <end position="326"/>
    </location>
</feature>
<dbReference type="Pfam" id="PF24034">
    <property type="entry name" value="DUF7343"/>
    <property type="match status" value="1"/>
</dbReference>
<evidence type="ECO:0000313" key="9">
    <source>
        <dbReference type="Proteomes" id="UP000509750"/>
    </source>
</evidence>
<evidence type="ECO:0000256" key="1">
    <source>
        <dbReference type="ARBA" id="ARBA00004613"/>
    </source>
</evidence>
<keyword evidence="6" id="KW-0812">Transmembrane</keyword>
<feature type="compositionally biased region" description="Acidic residues" evidence="5">
    <location>
        <begin position="108"/>
        <end position="118"/>
    </location>
</feature>
<evidence type="ECO:0000256" key="2">
    <source>
        <dbReference type="ARBA" id="ARBA00022525"/>
    </source>
</evidence>
<dbReference type="Proteomes" id="UP000509750">
    <property type="component" value="Plasmid unnamed1"/>
</dbReference>
<feature type="compositionally biased region" description="Acidic residues" evidence="5">
    <location>
        <begin position="131"/>
        <end position="141"/>
    </location>
</feature>
<dbReference type="OrthoDB" id="27885at2157"/>
<feature type="compositionally biased region" description="Acidic residues" evidence="5">
    <location>
        <begin position="85"/>
        <end position="95"/>
    </location>
</feature>
<organism evidence="8 9">
    <name type="scientific">Halorarum halophilum</name>
    <dbReference type="NCBI Taxonomy" id="2743090"/>
    <lineage>
        <taxon>Archaea</taxon>
        <taxon>Methanobacteriati</taxon>
        <taxon>Methanobacteriota</taxon>
        <taxon>Stenosarchaea group</taxon>
        <taxon>Halobacteria</taxon>
        <taxon>Halobacteriales</taxon>
        <taxon>Haloferacaceae</taxon>
        <taxon>Halorarum</taxon>
    </lineage>
</organism>
<keyword evidence="6" id="KW-0472">Membrane</keyword>
<feature type="compositionally biased region" description="Acidic residues" evidence="5">
    <location>
        <begin position="149"/>
        <end position="163"/>
    </location>
</feature>
<dbReference type="InterPro" id="IPR059100">
    <property type="entry name" value="TSP3_bac"/>
</dbReference>
<keyword evidence="9" id="KW-1185">Reference proteome</keyword>
<dbReference type="PANTHER" id="PTHR37467">
    <property type="entry name" value="EXPORTED CALCIUM-BINDING GLYCOPROTEIN-RELATED"/>
    <property type="match status" value="1"/>
</dbReference>
<feature type="compositionally biased region" description="Polar residues" evidence="5">
    <location>
        <begin position="73"/>
        <end position="82"/>
    </location>
</feature>
<dbReference type="KEGG" id="halg:HUG10_19110"/>
<name>A0A7D5GEI0_9EURY</name>
<dbReference type="EMBL" id="CP058530">
    <property type="protein sequence ID" value="QLG29805.1"/>
    <property type="molecule type" value="Genomic_DNA"/>
</dbReference>
<feature type="region of interest" description="Disordered" evidence="5">
    <location>
        <begin position="236"/>
        <end position="264"/>
    </location>
</feature>
<evidence type="ECO:0000256" key="5">
    <source>
        <dbReference type="SAM" id="MobiDB-lite"/>
    </source>
</evidence>
<accession>A0A7D5GEI0</accession>
<dbReference type="Pfam" id="PF18884">
    <property type="entry name" value="TSP3_bac"/>
    <property type="match status" value="7"/>
</dbReference>
<gene>
    <name evidence="8" type="ORF">HUG10_19110</name>
</gene>
<geneLocation type="plasmid" evidence="8 9">
    <name>unnamed1</name>
</geneLocation>
<dbReference type="AlphaFoldDB" id="A0A7D5GEI0"/>
<evidence type="ECO:0000313" key="8">
    <source>
        <dbReference type="EMBL" id="QLG29805.1"/>
    </source>
</evidence>
<comment type="subcellular location">
    <subcellularLocation>
        <location evidence="1">Secreted</location>
    </subcellularLocation>
</comment>
<keyword evidence="3" id="KW-0732">Signal</keyword>
<dbReference type="InterPro" id="IPR036388">
    <property type="entry name" value="WH-like_DNA-bd_sf"/>
</dbReference>
<dbReference type="InterPro" id="IPR036390">
    <property type="entry name" value="WH_DNA-bd_sf"/>
</dbReference>
<dbReference type="GO" id="GO:0005509">
    <property type="term" value="F:calcium ion binding"/>
    <property type="evidence" value="ECO:0007669"/>
    <property type="project" value="InterPro"/>
</dbReference>
<dbReference type="InterPro" id="IPR011991">
    <property type="entry name" value="ArsR-like_HTH"/>
</dbReference>
<reference evidence="8 9" key="1">
    <citation type="submission" date="2020-07" db="EMBL/GenBank/DDBJ databases">
        <title>Gai3-2, isolated from salt lake.</title>
        <authorList>
            <person name="Cui H."/>
            <person name="Shi X."/>
        </authorList>
    </citation>
    <scope>NUCLEOTIDE SEQUENCE [LARGE SCALE GENOMIC DNA]</scope>
    <source>
        <strain evidence="8 9">Gai3-2</strain>
        <plasmid evidence="8 9">unnamed1</plasmid>
    </source>
</reference>
<dbReference type="SUPFAM" id="SSF46785">
    <property type="entry name" value="Winged helix' DNA-binding domain"/>
    <property type="match status" value="1"/>
</dbReference>
<evidence type="ECO:0000259" key="7">
    <source>
        <dbReference type="Pfam" id="PF24034"/>
    </source>
</evidence>
<dbReference type="CDD" id="cd00090">
    <property type="entry name" value="HTH_ARSR"/>
    <property type="match status" value="1"/>
</dbReference>
<feature type="compositionally biased region" description="Basic and acidic residues" evidence="5">
    <location>
        <begin position="36"/>
        <end position="45"/>
    </location>
</feature>
<protein>
    <submittedName>
        <fullName evidence="8">Helix-turn-helix domain-containing protein</fullName>
    </submittedName>
</protein>
<feature type="region of interest" description="Disordered" evidence="5">
    <location>
        <begin position="1"/>
        <end position="194"/>
    </location>
</feature>
<keyword evidence="4" id="KW-0106">Calcium</keyword>
<dbReference type="InterPro" id="IPR028974">
    <property type="entry name" value="TSP_type-3_rpt"/>
</dbReference>
<feature type="compositionally biased region" description="Acidic residues" evidence="5">
    <location>
        <begin position="18"/>
        <end position="31"/>
    </location>
</feature>